<keyword evidence="3" id="KW-1185">Reference proteome</keyword>
<dbReference type="Proteomes" id="UP000809910">
    <property type="component" value="Unassembled WGS sequence"/>
</dbReference>
<gene>
    <name evidence="2" type="ORF">I5282_05200</name>
</gene>
<dbReference type="EMBL" id="JADWVN010000007">
    <property type="protein sequence ID" value="MBL7525972.1"/>
    <property type="molecule type" value="Genomic_DNA"/>
</dbReference>
<organism evidence="2 3">
    <name type="scientific">Legionella bononiensis</name>
    <dbReference type="NCBI Taxonomy" id="2793102"/>
    <lineage>
        <taxon>Bacteria</taxon>
        <taxon>Pseudomonadati</taxon>
        <taxon>Pseudomonadota</taxon>
        <taxon>Gammaproteobacteria</taxon>
        <taxon>Legionellales</taxon>
        <taxon>Legionellaceae</taxon>
        <taxon>Legionella</taxon>
    </lineage>
</organism>
<feature type="region of interest" description="Disordered" evidence="1">
    <location>
        <begin position="750"/>
        <end position="771"/>
    </location>
</feature>
<name>A0ABS1W9D5_9GAMM</name>
<reference evidence="2 3" key="1">
    <citation type="submission" date="2020-12" db="EMBL/GenBank/DDBJ databases">
        <title>WGS of Legionella: environmental sample.</title>
        <authorList>
            <person name="Cristino S."/>
            <person name="Girolamini L."/>
            <person name="Salaris S."/>
            <person name="Pascale M.R."/>
            <person name="Mazzotta M."/>
            <person name="Orsini M."/>
            <person name="Grottola A."/>
        </authorList>
    </citation>
    <scope>NUCLEOTIDE SEQUENCE [LARGE SCALE GENOMIC DNA]</scope>
    <source>
        <strain evidence="2 3">30cs62</strain>
    </source>
</reference>
<comment type="caution">
    <text evidence="2">The sequence shown here is derived from an EMBL/GenBank/DDBJ whole genome shotgun (WGS) entry which is preliminary data.</text>
</comment>
<evidence type="ECO:0000313" key="2">
    <source>
        <dbReference type="EMBL" id="MBL7525972.1"/>
    </source>
</evidence>
<protein>
    <submittedName>
        <fullName evidence="2">Type IV secretion protein Dot</fullName>
    </submittedName>
</protein>
<accession>A0ABS1W9D5</accession>
<evidence type="ECO:0000313" key="3">
    <source>
        <dbReference type="Proteomes" id="UP000809910"/>
    </source>
</evidence>
<dbReference type="RefSeq" id="WP_203111154.1">
    <property type="nucleotide sequence ID" value="NZ_JADOBG010000021.1"/>
</dbReference>
<evidence type="ECO:0000256" key="1">
    <source>
        <dbReference type="SAM" id="MobiDB-lite"/>
    </source>
</evidence>
<sequence>MQSNADIKFNLMKILINTTQYQTSITETQEAQNAFINTLQINQYTHHEIIELIHSTQDKLVKSLLITHLLSMEEYLNNLMGNSILNRLTNNESHTPSRLNPLIHQLDITHLTIEQIKRLQPEAAISILCSIPHFHLLNEDQINELLGQYPNPGVIQYWMNHYALMPNAYYILAHLSKLVDSHVLTEIHKMDHQKKETLINCMLEHLDLYNPRFKLLHENEQEKHLKTAINHYLNGKNHDHYVSYIKLLAKKLLSKPVPLSVETIQLLMHLNGSTEFSDITNKTGYLTNYYLRLKAQSGDTQLFYKEGTLIIHNMTQLIQLRPPLPQKEEEKGGIIRWIHPAEQQEPQSMDEHNTIPENPLIQLLAKKEKSTKAFDYFLLHFKGKTETICKTIRNYLGYYVQEGCSESRRKTIYHTAILMIRPEVNKSVREAIYTSFLQYPELYDENISYWMFKYDAQRTLQHFGLKGGVPNYILVMEICTDALKKLDPKKDEQLIQIATKAYSEAKQELSFSEDKGFFALLIQRIKRCWINGWTGFFSPNLPMYVAPSWSKPMDTDEERVVLEQENRTIIKTPDYKLPSLLKNLEKQCSLQKLDELIEDMSKNPFNTDAHEELNLRARINLLFHELLLDSQHNKGIESWLSKNHQVLNANRYRLLELMLIMGSPQDLELLIKQINEDSSYSQLIHNSSNLESIVDEFSVILPELKAETELSKRNSSISTSEPITLDKVSSLVTDAWNWTKGNVGSFFAPNSNSVPSDNTPSNTLATQSLSL</sequence>
<proteinExistence type="predicted"/>